<evidence type="ECO:0000313" key="4">
    <source>
        <dbReference type="Proteomes" id="UP001295684"/>
    </source>
</evidence>
<dbReference type="InterPro" id="IPR013594">
    <property type="entry name" value="Dynein_heavy_tail"/>
</dbReference>
<name>A0AAD1XXF1_EUPCR</name>
<dbReference type="GO" id="GO:0005858">
    <property type="term" value="C:axonemal dynein complex"/>
    <property type="evidence" value="ECO:0007669"/>
    <property type="project" value="TreeGrafter"/>
</dbReference>
<evidence type="ECO:0000313" key="3">
    <source>
        <dbReference type="EMBL" id="CAI2380850.1"/>
    </source>
</evidence>
<organism evidence="3 4">
    <name type="scientific">Euplotes crassus</name>
    <dbReference type="NCBI Taxonomy" id="5936"/>
    <lineage>
        <taxon>Eukaryota</taxon>
        <taxon>Sar</taxon>
        <taxon>Alveolata</taxon>
        <taxon>Ciliophora</taxon>
        <taxon>Intramacronucleata</taxon>
        <taxon>Spirotrichea</taxon>
        <taxon>Hypotrichia</taxon>
        <taxon>Euplotida</taxon>
        <taxon>Euplotidae</taxon>
        <taxon>Moneuplotes</taxon>
    </lineage>
</organism>
<evidence type="ECO:0000259" key="2">
    <source>
        <dbReference type="Pfam" id="PF08385"/>
    </source>
</evidence>
<proteinExistence type="inferred from homology"/>
<dbReference type="InterPro" id="IPR026983">
    <property type="entry name" value="DHC"/>
</dbReference>
<keyword evidence="4" id="KW-1185">Reference proteome</keyword>
<dbReference type="EMBL" id="CAMPGE010022846">
    <property type="protein sequence ID" value="CAI2380850.1"/>
    <property type="molecule type" value="Genomic_DNA"/>
</dbReference>
<protein>
    <recommendedName>
        <fullName evidence="2">Dynein heavy chain tail domain-containing protein</fullName>
    </recommendedName>
</protein>
<evidence type="ECO:0000256" key="1">
    <source>
        <dbReference type="ARBA" id="ARBA00008887"/>
    </source>
</evidence>
<dbReference type="GO" id="GO:0051959">
    <property type="term" value="F:dynein light intermediate chain binding"/>
    <property type="evidence" value="ECO:0007669"/>
    <property type="project" value="InterPro"/>
</dbReference>
<dbReference type="Proteomes" id="UP001295684">
    <property type="component" value="Unassembled WGS sequence"/>
</dbReference>
<dbReference type="GO" id="GO:0007018">
    <property type="term" value="P:microtubule-based movement"/>
    <property type="evidence" value="ECO:0007669"/>
    <property type="project" value="InterPro"/>
</dbReference>
<reference evidence="3" key="1">
    <citation type="submission" date="2023-07" db="EMBL/GenBank/DDBJ databases">
        <authorList>
            <consortium name="AG Swart"/>
            <person name="Singh M."/>
            <person name="Singh A."/>
            <person name="Seah K."/>
            <person name="Emmerich C."/>
        </authorList>
    </citation>
    <scope>NUCLEOTIDE SEQUENCE</scope>
    <source>
        <strain evidence="3">DP1</strain>
    </source>
</reference>
<feature type="domain" description="Dynein heavy chain tail" evidence="2">
    <location>
        <begin position="32"/>
        <end position="515"/>
    </location>
</feature>
<comment type="caution">
    <text evidence="3">The sequence shown here is derived from an EMBL/GenBank/DDBJ whole genome shotgun (WGS) entry which is preliminary data.</text>
</comment>
<gene>
    <name evidence="3" type="ORF">ECRASSUSDP1_LOCUS22290</name>
</gene>
<dbReference type="PANTHER" id="PTHR46532">
    <property type="entry name" value="MALE FERTILITY FACTOR KL5"/>
    <property type="match status" value="1"/>
</dbReference>
<dbReference type="Pfam" id="PF08385">
    <property type="entry name" value="DHC_N1"/>
    <property type="match status" value="1"/>
</dbReference>
<dbReference type="AlphaFoldDB" id="A0AAD1XXF1"/>
<dbReference type="PANTHER" id="PTHR46532:SF4">
    <property type="entry name" value="AAA+ ATPASE DOMAIN-CONTAINING PROTEIN"/>
    <property type="match status" value="1"/>
</dbReference>
<dbReference type="GO" id="GO:0045505">
    <property type="term" value="F:dynein intermediate chain binding"/>
    <property type="evidence" value="ECO:0007669"/>
    <property type="project" value="InterPro"/>
</dbReference>
<comment type="similarity">
    <text evidence="1">Belongs to the dynein heavy chain family.</text>
</comment>
<accession>A0AAD1XXF1</accession>
<sequence length="819" mass="95737">MRTPSSSEIERILGRIKENSQNYFLNNIKFLKCKWENLDEKIEQALTKAHKNEKTLTIMKKILNLSFDESIETIKECFQALCSSIKMIHKDTESSDEHKNILILLQSFSDQLIELCKNAIEEKYHISECTLCDADSSSLSELISTLQWFLQVNEIYHKEFETLKNELNVDSKESEFEYFLKQTFRNLDTFCFCIVRIIKLFTIIRQSQELTQHDLEGIKNVTDIYNSSIVLFNEKCEDLLNSDINIFNEAFYEFCNSVPLCHKALLECIEKNLESFEGIEDALKVLYSFRNILKEEDIRSYIEIKDETILKNTKGEVGDAQTDEQRKLYISLCALSFPEGTNEIPWSQYLYRMINYLQTSESLFKWQESQDLIYINYTKSHTVLNFEEGLREAWFNEIEKAASDLVQPLIIKSEAESIFYVNFNPEILTLIREAKCLLKIGVEIPEKAKEILHQEGCLKRNSYGLQIILCEYNHFYSKIKPVYKSLLMPLLDDLEVTFQPGMENLKWISEDVEQYITSCHEKLKNLEGFINQINNVVENEIECKLKNTSKIVLADLPEDSQSFTTNYFIETQEKWKKCECHKLKIINIEVENSVDKLIELLSSYCLGHNLCPINPEESPKLVKYYNWHMYQALLQLTRQSLRSLKNKLCGTTRGTDSCSTLLFDCCVSIDVTGCIISPSINDLQKTVNLEVSAILKCTKEVYNWGQQEVPENEKTPFYDWIIKDKEIIKLVLLLTGALQGLRPKVTVFMEQFSQYKWLWIENPEENEECKEKIENLPNLEWINNIPDIEKIGALKIETTEIKRILTEKVIEWKKVCLKQ</sequence>